<gene>
    <name evidence="1" type="ORF">DK389_16075</name>
</gene>
<evidence type="ECO:0000313" key="2">
    <source>
        <dbReference type="Proteomes" id="UP000245926"/>
    </source>
</evidence>
<organism evidence="1 2">
    <name type="scientific">Methylobacterium durans</name>
    <dbReference type="NCBI Taxonomy" id="2202825"/>
    <lineage>
        <taxon>Bacteria</taxon>
        <taxon>Pseudomonadati</taxon>
        <taxon>Pseudomonadota</taxon>
        <taxon>Alphaproteobacteria</taxon>
        <taxon>Hyphomicrobiales</taxon>
        <taxon>Methylobacteriaceae</taxon>
        <taxon>Methylobacterium</taxon>
    </lineage>
</organism>
<accession>A0A2U8W822</accession>
<dbReference type="Gene3D" id="1.10.260.40">
    <property type="entry name" value="lambda repressor-like DNA-binding domains"/>
    <property type="match status" value="1"/>
</dbReference>
<dbReference type="InterPro" id="IPR010982">
    <property type="entry name" value="Lambda_DNA-bd_dom_sf"/>
</dbReference>
<evidence type="ECO:0000313" key="1">
    <source>
        <dbReference type="EMBL" id="AWN41748.1"/>
    </source>
</evidence>
<name>A0A2U8W822_9HYPH</name>
<dbReference type="SUPFAM" id="SSF47413">
    <property type="entry name" value="lambda repressor-like DNA-binding domains"/>
    <property type="match status" value="1"/>
</dbReference>
<dbReference type="AlphaFoldDB" id="A0A2U8W822"/>
<reference evidence="2" key="1">
    <citation type="submission" date="2018-05" db="EMBL/GenBank/DDBJ databases">
        <title>Complete Genome Sequence of Methylobacterium sp. 17SD2-17.</title>
        <authorList>
            <person name="Srinivasan S."/>
        </authorList>
    </citation>
    <scope>NUCLEOTIDE SEQUENCE [LARGE SCALE GENOMIC DNA]</scope>
    <source>
        <strain evidence="2">17SD2-17</strain>
    </source>
</reference>
<dbReference type="GO" id="GO:0003677">
    <property type="term" value="F:DNA binding"/>
    <property type="evidence" value="ECO:0007669"/>
    <property type="project" value="InterPro"/>
</dbReference>
<dbReference type="Proteomes" id="UP000245926">
    <property type="component" value="Chromosome"/>
</dbReference>
<sequence length="71" mass="7863">MARAAAKLGVREVAELAAVAPYTVSRFETEQGGLRLDTALKLRSALERLGVRFIEDEQGWAGVSYRKPETR</sequence>
<dbReference type="EMBL" id="CP029550">
    <property type="protein sequence ID" value="AWN41748.1"/>
    <property type="molecule type" value="Genomic_DNA"/>
</dbReference>
<proteinExistence type="predicted"/>
<keyword evidence="2" id="KW-1185">Reference proteome</keyword>
<protein>
    <submittedName>
        <fullName evidence="1">Transcriptional regulator</fullName>
    </submittedName>
</protein>
<dbReference type="KEGG" id="mets:DK389_16075"/>
<dbReference type="OrthoDB" id="9796370at2"/>